<name>A0A844QLN0_9HYPH</name>
<evidence type="ECO:0000259" key="5">
    <source>
        <dbReference type="PROSITE" id="PS51459"/>
    </source>
</evidence>
<reference evidence="6 7" key="1">
    <citation type="submission" date="2019-12" db="EMBL/GenBank/DDBJ databases">
        <title>Nitratireductor arenosus sp. nov., Isolated from sea sand, Jeju island, South Korea.</title>
        <authorList>
            <person name="Kim W."/>
        </authorList>
    </citation>
    <scope>NUCLEOTIDE SEQUENCE [LARGE SCALE GENOMIC DNA]</scope>
    <source>
        <strain evidence="6 7">CAU 1489</strain>
    </source>
</reference>
<evidence type="ECO:0000256" key="3">
    <source>
        <dbReference type="PIRSR" id="PIRSR640198-2"/>
    </source>
</evidence>
<evidence type="ECO:0000313" key="7">
    <source>
        <dbReference type="Proteomes" id="UP000463224"/>
    </source>
</evidence>
<evidence type="ECO:0000256" key="2">
    <source>
        <dbReference type="PIRSR" id="PIRSR640198-1"/>
    </source>
</evidence>
<dbReference type="PROSITE" id="PS51459">
    <property type="entry name" value="FIDO"/>
    <property type="match status" value="1"/>
</dbReference>
<evidence type="ECO:0000256" key="4">
    <source>
        <dbReference type="SAM" id="Coils"/>
    </source>
</evidence>
<dbReference type="Pfam" id="PF13784">
    <property type="entry name" value="Fic_N"/>
    <property type="match status" value="1"/>
</dbReference>
<dbReference type="InterPro" id="IPR025758">
    <property type="entry name" value="Fic/DOC_N"/>
</dbReference>
<feature type="binding site" evidence="1">
    <location>
        <begin position="217"/>
        <end position="223"/>
    </location>
    <ligand>
        <name>ATP</name>
        <dbReference type="ChEBI" id="CHEBI:30616"/>
    </ligand>
</feature>
<comment type="caution">
    <text evidence="6">The sequence shown here is derived from an EMBL/GenBank/DDBJ whole genome shotgun (WGS) entry which is preliminary data.</text>
</comment>
<dbReference type="Pfam" id="PF02661">
    <property type="entry name" value="Fic"/>
    <property type="match status" value="1"/>
</dbReference>
<feature type="coiled-coil region" evidence="4">
    <location>
        <begin position="275"/>
        <end position="306"/>
    </location>
</feature>
<evidence type="ECO:0000313" key="6">
    <source>
        <dbReference type="EMBL" id="MVA98791.1"/>
    </source>
</evidence>
<proteinExistence type="predicted"/>
<dbReference type="InterPro" id="IPR026287">
    <property type="entry name" value="SoFic-like"/>
</dbReference>
<gene>
    <name evidence="6" type="ORF">GN330_16205</name>
</gene>
<organism evidence="6 7">
    <name type="scientific">Nitratireductor arenosus</name>
    <dbReference type="NCBI Taxonomy" id="2682096"/>
    <lineage>
        <taxon>Bacteria</taxon>
        <taxon>Pseudomonadati</taxon>
        <taxon>Pseudomonadota</taxon>
        <taxon>Alphaproteobacteria</taxon>
        <taxon>Hyphomicrobiales</taxon>
        <taxon>Phyllobacteriaceae</taxon>
        <taxon>Nitratireductor</taxon>
    </lineage>
</organism>
<protein>
    <submittedName>
        <fullName evidence="6">Fic family protein</fullName>
    </submittedName>
</protein>
<dbReference type="PANTHER" id="PTHR13504">
    <property type="entry name" value="FIDO DOMAIN-CONTAINING PROTEIN DDB_G0283145"/>
    <property type="match status" value="1"/>
</dbReference>
<dbReference type="GO" id="GO:0005524">
    <property type="term" value="F:ATP binding"/>
    <property type="evidence" value="ECO:0007669"/>
    <property type="project" value="UniProtKB-KW"/>
</dbReference>
<feature type="active site" evidence="2">
    <location>
        <position position="212"/>
    </location>
</feature>
<feature type="binding site" evidence="1">
    <location>
        <position position="254"/>
    </location>
    <ligand>
        <name>ATP</name>
        <dbReference type="ChEBI" id="CHEBI:30616"/>
    </ligand>
</feature>
<dbReference type="InterPro" id="IPR040198">
    <property type="entry name" value="Fido_containing"/>
</dbReference>
<dbReference type="RefSeq" id="WP_156713686.1">
    <property type="nucleotide sequence ID" value="NZ_WPHG01000003.1"/>
</dbReference>
<dbReference type="EMBL" id="WPHG01000003">
    <property type="protein sequence ID" value="MVA98791.1"/>
    <property type="molecule type" value="Genomic_DNA"/>
</dbReference>
<feature type="binding site" evidence="3">
    <location>
        <begin position="216"/>
        <end position="223"/>
    </location>
    <ligand>
        <name>ATP</name>
        <dbReference type="ChEBI" id="CHEBI:30616"/>
    </ligand>
</feature>
<dbReference type="AlphaFoldDB" id="A0A844QLN0"/>
<dbReference type="InterPro" id="IPR003812">
    <property type="entry name" value="Fido"/>
</dbReference>
<dbReference type="PANTHER" id="PTHR13504:SF38">
    <property type="entry name" value="FIDO DOMAIN-CONTAINING PROTEIN"/>
    <property type="match status" value="1"/>
</dbReference>
<accession>A0A844QLN0</accession>
<dbReference type="Gene3D" id="1.10.3290.10">
    <property type="entry name" value="Fido-like domain"/>
    <property type="match status" value="1"/>
</dbReference>
<feature type="binding site" evidence="1">
    <location>
        <position position="74"/>
    </location>
    <ligand>
        <name>ATP</name>
        <dbReference type="ChEBI" id="CHEBI:30616"/>
    </ligand>
</feature>
<keyword evidence="1" id="KW-0547">Nucleotide-binding</keyword>
<dbReference type="InterPro" id="IPR036597">
    <property type="entry name" value="Fido-like_dom_sf"/>
</dbReference>
<dbReference type="SUPFAM" id="SSF140931">
    <property type="entry name" value="Fic-like"/>
    <property type="match status" value="1"/>
</dbReference>
<feature type="domain" description="Fido" evidence="5">
    <location>
        <begin position="128"/>
        <end position="276"/>
    </location>
</feature>
<dbReference type="PIRSF" id="PIRSF038925">
    <property type="entry name" value="AMP-prot_trans"/>
    <property type="match status" value="1"/>
</dbReference>
<dbReference type="Proteomes" id="UP000463224">
    <property type="component" value="Unassembled WGS sequence"/>
</dbReference>
<sequence>MTSFREALNLSDAVDYHYGQFPPKLPEIGSLIKPLTATSAALARYDQTLRTMHNGEILLAPLRNQEAVVSSRMEGTISTLDEILRFEAEAENDEDQAAAHFRSEVIEVALYSRAMRIAQQTMKEGQPLSPFLLRSAHKVLLGFGRGASKRPGEFKIEQNYLADRGKRKVLFVPIKPEFLDDGIKLLFDYINGDEHEPITRSAIAHVEFEALHPFNDGNGRIGRMLIPLILWQGGILSQPYFYVSSYLEENRDEYIERMRAVSSHQDWMGWISFMLEALETQANRNLEKAETVRELYQEMKERFRQTLQSQWSTVVADFVFTRPVFKGSFFTGKSGIPSATAYRFLRTLQEQDLLKVIEPASGRRPALYSFEPLLELVRD</sequence>
<keyword evidence="7" id="KW-1185">Reference proteome</keyword>
<keyword evidence="1" id="KW-0067">ATP-binding</keyword>
<evidence type="ECO:0000256" key="1">
    <source>
        <dbReference type="PIRSR" id="PIRSR038925-1"/>
    </source>
</evidence>
<feature type="binding site" evidence="1">
    <location>
        <position position="212"/>
    </location>
    <ligand>
        <name>ATP</name>
        <dbReference type="ChEBI" id="CHEBI:30616"/>
    </ligand>
</feature>
<keyword evidence="4" id="KW-0175">Coiled coil</keyword>